<gene>
    <name evidence="1" type="ORF">C5167_001749</name>
</gene>
<dbReference type="InterPro" id="IPR039928">
    <property type="entry name" value="LNK"/>
</dbReference>
<accession>A0A4Y7KYT5</accession>
<dbReference type="Gramene" id="RZC77550">
    <property type="protein sequence ID" value="RZC77550"/>
    <property type="gene ID" value="C5167_001749"/>
</dbReference>
<dbReference type="Proteomes" id="UP000316621">
    <property type="component" value="Chromosome 9"/>
</dbReference>
<dbReference type="AlphaFoldDB" id="A0A4Y7KYT5"/>
<dbReference type="STRING" id="3469.A0A4Y7KYT5"/>
<sequence length="83" mass="9392">MIADDCSLKQRVLDQLQDVIGKLDMSTRFRIRDSLFRLAQSAIQRHSSEDTGSTSSFMVEDEFVIKKEVEGANRSTNVPEAEN</sequence>
<dbReference type="PANTHER" id="PTHR33334:SF5">
    <property type="entry name" value="PROTEIN LNK2"/>
    <property type="match status" value="1"/>
</dbReference>
<keyword evidence="2" id="KW-1185">Reference proteome</keyword>
<dbReference type="PANTHER" id="PTHR33334">
    <property type="entry name" value="PROTEIN LNK1"/>
    <property type="match status" value="1"/>
</dbReference>
<evidence type="ECO:0000313" key="2">
    <source>
        <dbReference type="Proteomes" id="UP000316621"/>
    </source>
</evidence>
<dbReference type="EMBL" id="CM010723">
    <property type="protein sequence ID" value="RZC77550.1"/>
    <property type="molecule type" value="Genomic_DNA"/>
</dbReference>
<protein>
    <submittedName>
        <fullName evidence="1">Uncharacterized protein</fullName>
    </submittedName>
</protein>
<evidence type="ECO:0000313" key="1">
    <source>
        <dbReference type="EMBL" id="RZC77550.1"/>
    </source>
</evidence>
<proteinExistence type="predicted"/>
<dbReference type="GO" id="GO:0006355">
    <property type="term" value="P:regulation of DNA-templated transcription"/>
    <property type="evidence" value="ECO:0007669"/>
    <property type="project" value="InterPro"/>
</dbReference>
<organism evidence="1 2">
    <name type="scientific">Papaver somniferum</name>
    <name type="common">Opium poppy</name>
    <dbReference type="NCBI Taxonomy" id="3469"/>
    <lineage>
        <taxon>Eukaryota</taxon>
        <taxon>Viridiplantae</taxon>
        <taxon>Streptophyta</taxon>
        <taxon>Embryophyta</taxon>
        <taxon>Tracheophyta</taxon>
        <taxon>Spermatophyta</taxon>
        <taxon>Magnoliopsida</taxon>
        <taxon>Ranunculales</taxon>
        <taxon>Papaveraceae</taxon>
        <taxon>Papaveroideae</taxon>
        <taxon>Papaver</taxon>
    </lineage>
</organism>
<dbReference type="GO" id="GO:0007623">
    <property type="term" value="P:circadian rhythm"/>
    <property type="evidence" value="ECO:0007669"/>
    <property type="project" value="InterPro"/>
</dbReference>
<reference evidence="1 2" key="1">
    <citation type="journal article" date="2018" name="Science">
        <title>The opium poppy genome and morphinan production.</title>
        <authorList>
            <person name="Guo L."/>
            <person name="Winzer T."/>
            <person name="Yang X."/>
            <person name="Li Y."/>
            <person name="Ning Z."/>
            <person name="He Z."/>
            <person name="Teodor R."/>
            <person name="Lu Y."/>
            <person name="Bowser T.A."/>
            <person name="Graham I.A."/>
            <person name="Ye K."/>
        </authorList>
    </citation>
    <scope>NUCLEOTIDE SEQUENCE [LARGE SCALE GENOMIC DNA]</scope>
    <source>
        <strain evidence="2">cv. HN1</strain>
        <tissue evidence="1">Leaves</tissue>
    </source>
</reference>
<name>A0A4Y7KYT5_PAPSO</name>